<dbReference type="GO" id="GO:0016787">
    <property type="term" value="F:hydrolase activity"/>
    <property type="evidence" value="ECO:0007669"/>
    <property type="project" value="UniProtKB-KW"/>
</dbReference>
<dbReference type="Proteomes" id="UP000251241">
    <property type="component" value="Unassembled WGS sequence"/>
</dbReference>
<dbReference type="GO" id="GO:0005975">
    <property type="term" value="P:carbohydrate metabolic process"/>
    <property type="evidence" value="ECO:0007669"/>
    <property type="project" value="InterPro"/>
</dbReference>
<dbReference type="Pfam" id="PF07221">
    <property type="entry name" value="GlcNAc_2-epim"/>
    <property type="match status" value="1"/>
</dbReference>
<keyword evidence="3 4" id="KW-0413">Isomerase</keyword>
<comment type="similarity">
    <text evidence="2">Belongs to the N-acylglucosamine 2-epimerase family.</text>
</comment>
<evidence type="ECO:0000256" key="4">
    <source>
        <dbReference type="HAMAP-Rule" id="MF_00929"/>
    </source>
</evidence>
<evidence type="ECO:0000256" key="1">
    <source>
        <dbReference type="ARBA" id="ARBA00001470"/>
    </source>
</evidence>
<dbReference type="EC" id="5.1.3.11" evidence="4"/>
<accession>A0A2X2JBY3</accession>
<dbReference type="PANTHER" id="PTHR15108">
    <property type="entry name" value="N-ACYLGLUCOSAMINE-2-EPIMERASE"/>
    <property type="match status" value="1"/>
</dbReference>
<reference evidence="5 6" key="1">
    <citation type="submission" date="2018-06" db="EMBL/GenBank/DDBJ databases">
        <authorList>
            <consortium name="Pathogen Informatics"/>
            <person name="Doyle S."/>
        </authorList>
    </citation>
    <scope>NUCLEOTIDE SEQUENCE [LARGE SCALE GENOMIC DNA]</scope>
    <source>
        <strain evidence="5 6">NCTC11343</strain>
    </source>
</reference>
<evidence type="ECO:0000256" key="3">
    <source>
        <dbReference type="ARBA" id="ARBA00023235"/>
    </source>
</evidence>
<dbReference type="SUPFAM" id="SSF48208">
    <property type="entry name" value="Six-hairpin glycosidases"/>
    <property type="match status" value="1"/>
</dbReference>
<evidence type="ECO:0000313" key="5">
    <source>
        <dbReference type="EMBL" id="SPZ91877.1"/>
    </source>
</evidence>
<dbReference type="AlphaFoldDB" id="A0A2X2JBY3"/>
<dbReference type="EMBL" id="UAUU01000011">
    <property type="protein sequence ID" value="SPZ91877.1"/>
    <property type="molecule type" value="Genomic_DNA"/>
</dbReference>
<dbReference type="InterPro" id="IPR028584">
    <property type="entry name" value="Cellobiose_2_epim"/>
</dbReference>
<comment type="catalytic activity">
    <reaction evidence="1 4">
        <text>D-cellobiose = beta-D-glucosyl-(1-&gt;4)-D-mannopyranose</text>
        <dbReference type="Rhea" id="RHEA:23384"/>
        <dbReference type="ChEBI" id="CHEBI:17057"/>
        <dbReference type="ChEBI" id="CHEBI:47931"/>
        <dbReference type="EC" id="5.1.3.11"/>
    </reaction>
</comment>
<dbReference type="GO" id="GO:0047736">
    <property type="term" value="F:cellobiose epimerase activity"/>
    <property type="evidence" value="ECO:0007669"/>
    <property type="project" value="UniProtKB-UniRule"/>
</dbReference>
<proteinExistence type="inferred from homology"/>
<dbReference type="HAMAP" id="MF_00929">
    <property type="entry name" value="Cellobiose_2_epim"/>
    <property type="match status" value="1"/>
</dbReference>
<dbReference type="RefSeq" id="WP_112375574.1">
    <property type="nucleotide sequence ID" value="NZ_CP069793.1"/>
</dbReference>
<protein>
    <recommendedName>
        <fullName evidence="4">Cellobiose 2-epimerase</fullName>
        <shortName evidence="4">CE</shortName>
        <ecNumber evidence="4">5.1.3.11</ecNumber>
    </recommendedName>
</protein>
<dbReference type="InterPro" id="IPR010819">
    <property type="entry name" value="AGE/CE"/>
</dbReference>
<evidence type="ECO:0000256" key="2">
    <source>
        <dbReference type="ARBA" id="ARBA00008558"/>
    </source>
</evidence>
<comment type="function">
    <text evidence="4">Catalyzes the reversible epimerization of cellobiose to 4-O-beta-D-glucopyranosyl-D-mannose (Glc-Man).</text>
</comment>
<dbReference type="InterPro" id="IPR008928">
    <property type="entry name" value="6-hairpin_glycosidase_sf"/>
</dbReference>
<comment type="similarity">
    <text evidence="4">Belongs to the cellobiose 2-epimerase family.</text>
</comment>
<name>A0A2X2JBY3_SPHMU</name>
<keyword evidence="5" id="KW-0378">Hydrolase</keyword>
<dbReference type="GeneID" id="97182295"/>
<evidence type="ECO:0000313" key="6">
    <source>
        <dbReference type="Proteomes" id="UP000251241"/>
    </source>
</evidence>
<gene>
    <name evidence="5" type="ORF">NCTC11343_03920</name>
</gene>
<dbReference type="InterPro" id="IPR012341">
    <property type="entry name" value="6hp_glycosidase-like_sf"/>
</dbReference>
<organism evidence="5 6">
    <name type="scientific">Sphingobacterium multivorum</name>
    <dbReference type="NCBI Taxonomy" id="28454"/>
    <lineage>
        <taxon>Bacteria</taxon>
        <taxon>Pseudomonadati</taxon>
        <taxon>Bacteroidota</taxon>
        <taxon>Sphingobacteriia</taxon>
        <taxon>Sphingobacteriales</taxon>
        <taxon>Sphingobacteriaceae</taxon>
        <taxon>Sphingobacterium</taxon>
    </lineage>
</organism>
<sequence length="389" mass="45334">MNRFRETLENNILPFWSEKMVDLEFGGFYGKMDGHNHLVPYASKGAVMHARILWTFSAAYRQFNDISYLRMAERAYHYLRDNFIDKEYGGVYWELDYQGKPLNTKKQTYAQGFALYGFSEFYRATGTSEALELSIDLFKLIEHTYDDKYGGYLEAFSRDWSPIADMRLSEKDENVVKTMNTHLHILEPYTNLLQVWPDDQLISAQKGLVDLFVSKIYDSRTGHLNLFFDREWNSTTDTISYGHDIEAAWLLWEATIVLNIPAFSQSIKDIVTSIGLAAVEGILPDGSMAYEFKNGHLDEERHWWVQAEAVVGYSYLSKIVPDSKFLDLAENAWNFIQTKLIDVQFGEWHWSVLPDGQINRNDDKAGFWKCPYHNGRMCLEMLRFNDYVC</sequence>
<dbReference type="Gene3D" id="1.50.10.10">
    <property type="match status" value="1"/>
</dbReference>